<dbReference type="Pfam" id="PF03652">
    <property type="entry name" value="RuvX"/>
    <property type="match status" value="1"/>
</dbReference>
<name>A0ABX7T6F6_9SPHN</name>
<keyword evidence="8" id="KW-1185">Reference proteome</keyword>
<protein>
    <recommendedName>
        <fullName evidence="5">Putative pre-16S rRNA nuclease</fullName>
        <ecNumber evidence="5">3.1.-.-</ecNumber>
    </recommendedName>
</protein>
<dbReference type="InterPro" id="IPR012337">
    <property type="entry name" value="RNaseH-like_sf"/>
</dbReference>
<dbReference type="RefSeq" id="WP_207988184.1">
    <property type="nucleotide sequence ID" value="NZ_CP071794.1"/>
</dbReference>
<dbReference type="InterPro" id="IPR005227">
    <property type="entry name" value="YqgF"/>
</dbReference>
<accession>A0ABX7T6F6</accession>
<evidence type="ECO:0000256" key="3">
    <source>
        <dbReference type="ARBA" id="ARBA00022722"/>
    </source>
</evidence>
<keyword evidence="4 5" id="KW-0378">Hydrolase</keyword>
<dbReference type="HAMAP" id="MF_00651">
    <property type="entry name" value="Nuclease_YqgF"/>
    <property type="match status" value="1"/>
</dbReference>
<comment type="function">
    <text evidence="5">Could be a nuclease involved in processing of the 5'-end of pre-16S rRNA.</text>
</comment>
<keyword evidence="3 5" id="KW-0540">Nuclease</keyword>
<evidence type="ECO:0000313" key="8">
    <source>
        <dbReference type="Proteomes" id="UP000663923"/>
    </source>
</evidence>
<keyword evidence="1 5" id="KW-0963">Cytoplasm</keyword>
<comment type="subcellular location">
    <subcellularLocation>
        <location evidence="5">Cytoplasm</location>
    </subcellularLocation>
</comment>
<dbReference type="InterPro" id="IPR006641">
    <property type="entry name" value="YqgF/RNaseH-like_dom"/>
</dbReference>
<dbReference type="PANTHER" id="PTHR33317">
    <property type="entry name" value="POLYNUCLEOTIDYL TRANSFERASE, RIBONUCLEASE H-LIKE SUPERFAMILY PROTEIN"/>
    <property type="match status" value="1"/>
</dbReference>
<organism evidence="7 8">
    <name type="scientific">Parasphingorhabdus cellanae</name>
    <dbReference type="NCBI Taxonomy" id="2806553"/>
    <lineage>
        <taxon>Bacteria</taxon>
        <taxon>Pseudomonadati</taxon>
        <taxon>Pseudomonadota</taxon>
        <taxon>Alphaproteobacteria</taxon>
        <taxon>Sphingomonadales</taxon>
        <taxon>Sphingomonadaceae</taxon>
        <taxon>Parasphingorhabdus</taxon>
    </lineage>
</organism>
<dbReference type="EMBL" id="CP071794">
    <property type="protein sequence ID" value="QTD56362.1"/>
    <property type="molecule type" value="Genomic_DNA"/>
</dbReference>
<dbReference type="Proteomes" id="UP000663923">
    <property type="component" value="Chromosome"/>
</dbReference>
<dbReference type="CDD" id="cd16964">
    <property type="entry name" value="YqgF"/>
    <property type="match status" value="1"/>
</dbReference>
<keyword evidence="2 5" id="KW-0690">Ribosome biogenesis</keyword>
<evidence type="ECO:0000256" key="2">
    <source>
        <dbReference type="ARBA" id="ARBA00022517"/>
    </source>
</evidence>
<evidence type="ECO:0000256" key="5">
    <source>
        <dbReference type="HAMAP-Rule" id="MF_00651"/>
    </source>
</evidence>
<gene>
    <name evidence="7" type="primary">ruvX</name>
    <name evidence="7" type="ORF">J4G78_01805</name>
</gene>
<feature type="domain" description="YqgF/RNase H-like" evidence="6">
    <location>
        <begin position="16"/>
        <end position="115"/>
    </location>
</feature>
<dbReference type="InterPro" id="IPR037027">
    <property type="entry name" value="YqgF/RNaseH-like_dom_sf"/>
</dbReference>
<dbReference type="NCBIfam" id="TIGR00250">
    <property type="entry name" value="RNAse_H_YqgF"/>
    <property type="match status" value="1"/>
</dbReference>
<reference evidence="7 8" key="1">
    <citation type="submission" date="2021-03" db="EMBL/GenBank/DDBJ databases">
        <title>Complete genome of Parasphingorhabdus_sp.JHSY0214.</title>
        <authorList>
            <person name="Yoo J.H."/>
            <person name="Bae J.W."/>
        </authorList>
    </citation>
    <scope>NUCLEOTIDE SEQUENCE [LARGE SCALE GENOMIC DNA]</scope>
    <source>
        <strain evidence="7 8">JHSY0214</strain>
    </source>
</reference>
<dbReference type="SMART" id="SM00732">
    <property type="entry name" value="YqgFc"/>
    <property type="match status" value="1"/>
</dbReference>
<evidence type="ECO:0000256" key="1">
    <source>
        <dbReference type="ARBA" id="ARBA00022490"/>
    </source>
</evidence>
<dbReference type="EC" id="3.1.-.-" evidence="5"/>
<proteinExistence type="inferred from homology"/>
<dbReference type="SUPFAM" id="SSF53098">
    <property type="entry name" value="Ribonuclease H-like"/>
    <property type="match status" value="1"/>
</dbReference>
<evidence type="ECO:0000313" key="7">
    <source>
        <dbReference type="EMBL" id="QTD56362.1"/>
    </source>
</evidence>
<sequence>MTDDRTAFRAALPDGGRLLGLDVGTKTVGMALCDAQWTIATAAETIERRKFSKDLERIKTVIVDQFVSGFVVGLPLNLDGSQSKQTQAAKSFAQNLRPVGLPILLWDERWSTQAVTRDLIAADVSRKRRSQVVDQMAAAYILQGAIDGLAAIE</sequence>
<evidence type="ECO:0000256" key="4">
    <source>
        <dbReference type="ARBA" id="ARBA00022801"/>
    </source>
</evidence>
<dbReference type="Gene3D" id="3.30.420.140">
    <property type="entry name" value="YqgF/RNase H-like domain"/>
    <property type="match status" value="1"/>
</dbReference>
<dbReference type="PANTHER" id="PTHR33317:SF4">
    <property type="entry name" value="POLYNUCLEOTIDYL TRANSFERASE, RIBONUCLEASE H-LIKE SUPERFAMILY PROTEIN"/>
    <property type="match status" value="1"/>
</dbReference>
<evidence type="ECO:0000259" key="6">
    <source>
        <dbReference type="SMART" id="SM00732"/>
    </source>
</evidence>
<comment type="similarity">
    <text evidence="5">Belongs to the YqgF HJR family.</text>
</comment>